<dbReference type="PANTHER" id="PTHR22893">
    <property type="entry name" value="NADH OXIDOREDUCTASE-RELATED"/>
    <property type="match status" value="1"/>
</dbReference>
<dbReference type="InterPro" id="IPR013785">
    <property type="entry name" value="Aldolase_TIM"/>
</dbReference>
<accession>A0A8H7SCW8</accession>
<comment type="similarity">
    <text evidence="2">Belongs to the NADH:flavin oxidoreductase/NADH oxidase family.</text>
</comment>
<dbReference type="OrthoDB" id="276546at2759"/>
<sequence>MTSNSALFRPIKVGNSQLEHRVVLAPLTRFRSDENHVPTDLQREYYSQRSTKGGLLISEATFINPYAGAYPGAPGIYNQEQIEGWKKVTSAVHEKGGIIYLQLWHVGRATTSVILPNNALPVSSSPVAMKGRNNYSKKEYEVPHALTVEEIQLILKDYAQAAKNAIAAGFDGVEIHGANGYLLDQFLNDNLNKRTDQYGGSIENRARFHLEAVNAVTNAIGAERVGIRLSPWSEANGISDSTPYETWGYLVNELQKNHSNMAYIHMIEPRDDFSRRTRNDTANSLDPFRRIWKGVFFSAGGYTTNPQLAARIADETGNLIVLGRAFIANPDIVERLKNGWPLNKYNRKTFYSNGPVGYTDYPFYDPSSPSPTDTKANL</sequence>
<keyword evidence="6" id="KW-1185">Reference proteome</keyword>
<evidence type="ECO:0000313" key="5">
    <source>
        <dbReference type="EMBL" id="KAG2227074.1"/>
    </source>
</evidence>
<evidence type="ECO:0000259" key="4">
    <source>
        <dbReference type="Pfam" id="PF00724"/>
    </source>
</evidence>
<dbReference type="InterPro" id="IPR001155">
    <property type="entry name" value="OxRdtase_FMN_N"/>
</dbReference>
<dbReference type="FunFam" id="3.20.20.70:FF:000059">
    <property type="entry name" value="N-ethylmaleimide reductase, FMN-linked"/>
    <property type="match status" value="1"/>
</dbReference>
<evidence type="ECO:0000313" key="6">
    <source>
        <dbReference type="Proteomes" id="UP000646827"/>
    </source>
</evidence>
<dbReference type="AlphaFoldDB" id="A0A8H7SCW8"/>
<dbReference type="GO" id="GO:0010181">
    <property type="term" value="F:FMN binding"/>
    <property type="evidence" value="ECO:0007669"/>
    <property type="project" value="InterPro"/>
</dbReference>
<evidence type="ECO:0000256" key="2">
    <source>
        <dbReference type="ARBA" id="ARBA00005979"/>
    </source>
</evidence>
<evidence type="ECO:0000256" key="1">
    <source>
        <dbReference type="ARBA" id="ARBA00001917"/>
    </source>
</evidence>
<dbReference type="InterPro" id="IPR045247">
    <property type="entry name" value="Oye-like"/>
</dbReference>
<dbReference type="CDD" id="cd02933">
    <property type="entry name" value="OYE_like_FMN"/>
    <property type="match status" value="1"/>
</dbReference>
<comment type="cofactor">
    <cofactor evidence="1">
        <name>FMN</name>
        <dbReference type="ChEBI" id="CHEBI:58210"/>
    </cofactor>
</comment>
<name>A0A8H7SCW8_9FUNG</name>
<reference evidence="5 6" key="1">
    <citation type="submission" date="2020-12" db="EMBL/GenBank/DDBJ databases">
        <title>Metabolic potential, ecology and presence of endohyphal bacteria is reflected in genomic diversity of Mucoromycotina.</title>
        <authorList>
            <person name="Muszewska A."/>
            <person name="Okrasinska A."/>
            <person name="Steczkiewicz K."/>
            <person name="Drgas O."/>
            <person name="Orlowska M."/>
            <person name="Perlinska-Lenart U."/>
            <person name="Aleksandrzak-Piekarczyk T."/>
            <person name="Szatraj K."/>
            <person name="Zielenkiewicz U."/>
            <person name="Pilsyk S."/>
            <person name="Malc E."/>
            <person name="Mieczkowski P."/>
            <person name="Kruszewska J.S."/>
            <person name="Biernat P."/>
            <person name="Pawlowska J."/>
        </authorList>
    </citation>
    <scope>NUCLEOTIDE SEQUENCE [LARGE SCALE GENOMIC DNA]</scope>
    <source>
        <strain evidence="5 6">CBS 142.35</strain>
    </source>
</reference>
<dbReference type="GO" id="GO:0016628">
    <property type="term" value="F:oxidoreductase activity, acting on the CH-CH group of donors, NAD or NADP as acceptor"/>
    <property type="evidence" value="ECO:0007669"/>
    <property type="project" value="UniProtKB-ARBA"/>
</dbReference>
<comment type="caution">
    <text evidence="5">The sequence shown here is derived from an EMBL/GenBank/DDBJ whole genome shotgun (WGS) entry which is preliminary data.</text>
</comment>
<dbReference type="PANTHER" id="PTHR22893:SF91">
    <property type="entry name" value="NADPH DEHYDROGENASE 2-RELATED"/>
    <property type="match status" value="1"/>
</dbReference>
<dbReference type="Gene3D" id="3.20.20.70">
    <property type="entry name" value="Aldolase class I"/>
    <property type="match status" value="1"/>
</dbReference>
<keyword evidence="3" id="KW-0560">Oxidoreductase</keyword>
<dbReference type="SUPFAM" id="SSF51395">
    <property type="entry name" value="FMN-linked oxidoreductases"/>
    <property type="match status" value="1"/>
</dbReference>
<dbReference type="Proteomes" id="UP000646827">
    <property type="component" value="Unassembled WGS sequence"/>
</dbReference>
<dbReference type="Pfam" id="PF00724">
    <property type="entry name" value="Oxidored_FMN"/>
    <property type="match status" value="1"/>
</dbReference>
<dbReference type="EMBL" id="JAEPRB010000010">
    <property type="protein sequence ID" value="KAG2227074.1"/>
    <property type="molecule type" value="Genomic_DNA"/>
</dbReference>
<dbReference type="GO" id="GO:0005829">
    <property type="term" value="C:cytosol"/>
    <property type="evidence" value="ECO:0007669"/>
    <property type="project" value="UniProtKB-ARBA"/>
</dbReference>
<protein>
    <recommendedName>
        <fullName evidence="4">NADH:flavin oxidoreductase/NADH oxidase N-terminal domain-containing protein</fullName>
    </recommendedName>
</protein>
<feature type="domain" description="NADH:flavin oxidoreductase/NADH oxidase N-terminal" evidence="4">
    <location>
        <begin position="7"/>
        <end position="343"/>
    </location>
</feature>
<organism evidence="5 6">
    <name type="scientific">Circinella minor</name>
    <dbReference type="NCBI Taxonomy" id="1195481"/>
    <lineage>
        <taxon>Eukaryota</taxon>
        <taxon>Fungi</taxon>
        <taxon>Fungi incertae sedis</taxon>
        <taxon>Mucoromycota</taxon>
        <taxon>Mucoromycotina</taxon>
        <taxon>Mucoromycetes</taxon>
        <taxon>Mucorales</taxon>
        <taxon>Lichtheimiaceae</taxon>
        <taxon>Circinella</taxon>
    </lineage>
</organism>
<proteinExistence type="inferred from homology"/>
<gene>
    <name evidence="5" type="ORF">INT45_003804</name>
</gene>
<evidence type="ECO:0000256" key="3">
    <source>
        <dbReference type="ARBA" id="ARBA00023002"/>
    </source>
</evidence>